<evidence type="ECO:0000256" key="1">
    <source>
        <dbReference type="SAM" id="Coils"/>
    </source>
</evidence>
<reference evidence="3 4" key="1">
    <citation type="journal article" date="2016" name="Nat. Commun.">
        <title>Thousands of microbial genomes shed light on interconnected biogeochemical processes in an aquifer system.</title>
        <authorList>
            <person name="Anantharaman K."/>
            <person name="Brown C.T."/>
            <person name="Hug L.A."/>
            <person name="Sharon I."/>
            <person name="Castelle C.J."/>
            <person name="Probst A.J."/>
            <person name="Thomas B.C."/>
            <person name="Singh A."/>
            <person name="Wilkins M.J."/>
            <person name="Karaoz U."/>
            <person name="Brodie E.L."/>
            <person name="Williams K.H."/>
            <person name="Hubbard S.S."/>
            <person name="Banfield J.F."/>
        </authorList>
    </citation>
    <scope>NUCLEOTIDE SEQUENCE [LARGE SCALE GENOMIC DNA]</scope>
</reference>
<keyword evidence="1" id="KW-0175">Coiled coil</keyword>
<evidence type="ECO:0000313" key="4">
    <source>
        <dbReference type="Proteomes" id="UP000178254"/>
    </source>
</evidence>
<dbReference type="EMBL" id="MFRE01000015">
    <property type="protein sequence ID" value="OGH93969.1"/>
    <property type="molecule type" value="Genomic_DNA"/>
</dbReference>
<feature type="compositionally biased region" description="Basic and acidic residues" evidence="2">
    <location>
        <begin position="1"/>
        <end position="20"/>
    </location>
</feature>
<gene>
    <name evidence="3" type="ORF">A2538_03845</name>
</gene>
<dbReference type="STRING" id="1798709.A2538_03845"/>
<sequence length="2554" mass="292050">MSAKKESKQSLATEEKRGDEAPIIEVEGIKPDALELATEAISSAGTFEQRLDELIRRIEPETEGAMGSEAKQLIVKLRALKGESARLKKSFLTQLADIINKPFSWLESVIADWFEKKYKIKDEASEENLENLDSSELMIKFERVLNDPTTRVEICFDYYDRALDAKIEILDNITNLLYNRVLNEIRQYSATDGFERLLALYDRLPVHWQRDKNHILPEMAKCLLSPLFESIDKSDNFSYSVFVNKKKILDHFSSIVASQIGTRRILLDECENYFEKNIAKILSPWEFFLSEQNSIALNGLGDFNSETQNKIVNSWYSFKARGVYDGPGRPVSSRENWPAILSHEKRAVLVPLFLEHPEACEVYIKHFDYIDEKKFDFTHDVDVLVRIADEFSPPERKVAWEKAGNQIVESWDDVYTILVLAAESDFDTVEISLLTSNQKNLGYLFTSFWIYGRSKARALLTKTNFNELRMSLNNSGAKQADFGNLKSLPEAWRRHLPALEELRGAEERTDRYGNKTKFAEEGIVGNVEMIYSGFWEAVELIPEKFRSDILNLLLPCPMPKSPTGYSIDEKKAKNFIRFCKLTNSANKFTLNDFICYASQLDPKHFGMIERGVEKCAKLGFTPYFDGADKLLVAWSFYERASQYPGDDIIEFLKVSQDEHAGYFVFGDRLLKRDTASTKSLFEFGEYCRGVFAKNTESVLRFSGLSIRHQEVIRQWISGDMSNKIKSGDCFDLPLIEGLMIAANNAILDFGGNKMEQIAKFSLLSTGQQELYWYLKRVMSLVDNQQEIYDLVESGDGQKIKELLTLIGDQSRSFYLPEIKLMLGRPDCWSLFAGLSTDLAGNIRVKFINKLIELVDNGLPGLFFESSSGGKISFDFRYPNTPTIFCEYDTNKMIQAARFFEKYNGRCNLADLARIDPKFSEAEVEMSVQMYILTGWFNASSISSAPTESEVERASGRVGAVKKLLQISGPFNQRWGEVIFSMPDIVWEKVRENKLILQNLLTSNRPAPRRMVEIPNKILESPLYWRYFVDRYEFPVNLSDQDCNDLLVALNLLSNQKIESPPDPKLILRAYQNNPWFFKPEHIEVWSFVGAAVRALLDLSEADLKQFMEFYSNFEFKLDYDIAKCAVFWRSGKARDCELILKKVRKYVNKIDWRDFQNYFKEIKVEADVERQVQILDDHFSERVAINAGSPHTWEESRAKFLYARIAEYAPSLGEDISFTVSQWKLLAELPPNILSNLEKIDLRIGIHEFTDHDERLIIAIAIAIHPNFEWLLKMMSTTGGGQGIFRRDIFLMKPKEIAILGDRITGVVADGIANFPHGIILGRHFSLEHLLEFVSRPDANSKFAFVHKARELLGDQYEISIYDLFFIDLENQLESLSNLSARSILPITMWGLANIKDFLKENDQKLVGTLLGEGGKTVSDDWEVLRDLSPELAYKTLDSRISRTKYDWTLFSDRKILIDELGLSADQVENLVEKMFVYRRDIPEFNFDIVSRLLMRSGDDNYYLILMKKITDFYKGDVDPIMDIIYKSPDLIARFISALGGVHNWGSSNIEAKYFNNEKFWLIIRDNQFLSFSKFFAWRHPAVQIGPEIINRIINGAQASDNYGLLDLSLQNKVELRPEERDLAVVNFINNRGDISDWHRQEKYRQLLEQQLAVLADQFTVSSGEPTTVAASLVELGLLKADTRRPVRAINDNKKSDLLANVMLWPEFSASALNNNQLDIFFGTAMAQISSVSPEKSTIAVRQIVKREFGDVERNFKPTDGELLLNDDNWMPILLAFIRTTIDDFQLPAVNSSIAPLVIKLFESGENKDFCLKRLQSLWQECLRSIENGHISARLLILTKFIENCEGAGPLTQIEALALFISPLLVALGGKDRPARTKKEIMLGLKVIEEQFDKERWDNTDRSDFYNISSDVVLAAPSLLADFLKIFEHLKPAELRKFHEEIFPLFRAELAVISETKLVSGEAVQQYNPRQLVAVRRDLRTFSEKKEHDDADFDNLKTRLIENITKLFKKRFGIVRVPENFTADNIRSITNITLYLANLNDRDEDKERMLGWFLALVINNKWDEFRQDKDFDPAELLNPKYAQKIAEILMKRRELNPLTPESLNIPPEEMAEFQNILQTETVQMSMGDVETVDVKLGNIIANLKTLEDPDLYPDQIDKDRLALVLKFGNKKVGAVVAKTYQGLTRADRSITLTEEERAIQDEIKKIISDNKLELTPGCLKELFQDGLKTFSLIANIDKFVEDSGTVHDIDELRRALIPTARVMEIFKRLGEDFKPSSGAFALTHDLDYLDNIIVKKEDKLEPGEKEDLQEYVEQIRKRVVKLENDLDKIKKKFAEINNANLAGKNPVLVQKIAEISGIFASQTVQRPITSTCTNNLNGIIENIRECLSCKRAGSNNDTDLTFGDSNKFFIYSNTESQHKKGSIADQIVFVEPIRTTPDSPQSMSFVLDHLYGNAKTPFILTNHILTVLKKYRALKERFPSSTISVFVTDSAMAGVIEPSLLAERLGRDHSDLKIELQRVDVDVAQSALADHYIEFGGDARKNGVRPVKGLLISL</sequence>
<comment type="caution">
    <text evidence="3">The sequence shown here is derived from an EMBL/GenBank/DDBJ whole genome shotgun (WGS) entry which is preliminary data.</text>
</comment>
<organism evidence="3 4">
    <name type="scientific">Candidatus Magasanikbacteria bacterium RIFOXYD2_FULL_41_14</name>
    <dbReference type="NCBI Taxonomy" id="1798709"/>
    <lineage>
        <taxon>Bacteria</taxon>
        <taxon>Candidatus Magasanikiibacteriota</taxon>
    </lineage>
</organism>
<evidence type="ECO:0000313" key="3">
    <source>
        <dbReference type="EMBL" id="OGH93969.1"/>
    </source>
</evidence>
<feature type="coiled-coil region" evidence="1">
    <location>
        <begin position="2305"/>
        <end position="2339"/>
    </location>
</feature>
<proteinExistence type="predicted"/>
<protein>
    <submittedName>
        <fullName evidence="3">Uncharacterized protein</fullName>
    </submittedName>
</protein>
<name>A0A1F6PCT9_9BACT</name>
<feature type="region of interest" description="Disordered" evidence="2">
    <location>
        <begin position="1"/>
        <end position="22"/>
    </location>
</feature>
<evidence type="ECO:0000256" key="2">
    <source>
        <dbReference type="SAM" id="MobiDB-lite"/>
    </source>
</evidence>
<accession>A0A1F6PCT9</accession>
<dbReference type="Proteomes" id="UP000178254">
    <property type="component" value="Unassembled WGS sequence"/>
</dbReference>